<dbReference type="Gene3D" id="1.20.1250.20">
    <property type="entry name" value="MFS general substrate transporter like domains"/>
    <property type="match status" value="1"/>
</dbReference>
<feature type="transmembrane region" description="Helical" evidence="8">
    <location>
        <begin position="307"/>
        <end position="325"/>
    </location>
</feature>
<feature type="transmembrane region" description="Helical" evidence="8">
    <location>
        <begin position="331"/>
        <end position="359"/>
    </location>
</feature>
<dbReference type="InterPro" id="IPR011701">
    <property type="entry name" value="MFS"/>
</dbReference>
<feature type="transmembrane region" description="Helical" evidence="8">
    <location>
        <begin position="371"/>
        <end position="393"/>
    </location>
</feature>
<feature type="transmembrane region" description="Helical" evidence="8">
    <location>
        <begin position="140"/>
        <end position="158"/>
    </location>
</feature>
<dbReference type="EMBL" id="FPAT01000002">
    <property type="protein sequence ID" value="SFT47673.1"/>
    <property type="molecule type" value="Genomic_DNA"/>
</dbReference>
<keyword evidence="11" id="KW-1185">Reference proteome</keyword>
<dbReference type="Proteomes" id="UP000199165">
    <property type="component" value="Unassembled WGS sequence"/>
</dbReference>
<dbReference type="Pfam" id="PF07690">
    <property type="entry name" value="MFS_1"/>
    <property type="match status" value="1"/>
</dbReference>
<organism evidence="10 11">
    <name type="scientific">Actinopolyspora righensis</name>
    <dbReference type="NCBI Taxonomy" id="995060"/>
    <lineage>
        <taxon>Bacteria</taxon>
        <taxon>Bacillati</taxon>
        <taxon>Actinomycetota</taxon>
        <taxon>Actinomycetes</taxon>
        <taxon>Actinopolysporales</taxon>
        <taxon>Actinopolysporaceae</taxon>
        <taxon>Actinopolyspora</taxon>
        <taxon>Actinopolyspora alba group</taxon>
    </lineage>
</organism>
<keyword evidence="4 8" id="KW-0812">Transmembrane</keyword>
<gene>
    <name evidence="10" type="ORF">SAMN04487904_102369</name>
</gene>
<evidence type="ECO:0000256" key="7">
    <source>
        <dbReference type="SAM" id="MobiDB-lite"/>
    </source>
</evidence>
<evidence type="ECO:0000256" key="3">
    <source>
        <dbReference type="ARBA" id="ARBA00022475"/>
    </source>
</evidence>
<comment type="subcellular location">
    <subcellularLocation>
        <location evidence="1">Cell membrane</location>
        <topology evidence="1">Multi-pass membrane protein</topology>
    </subcellularLocation>
</comment>
<keyword evidence="5 8" id="KW-1133">Transmembrane helix</keyword>
<evidence type="ECO:0000256" key="8">
    <source>
        <dbReference type="SAM" id="Phobius"/>
    </source>
</evidence>
<protein>
    <submittedName>
        <fullName evidence="10">Predicted arabinose efflux permease, MFS family</fullName>
    </submittedName>
</protein>
<evidence type="ECO:0000313" key="10">
    <source>
        <dbReference type="EMBL" id="SFT47673.1"/>
    </source>
</evidence>
<feature type="transmembrane region" description="Helical" evidence="8">
    <location>
        <begin position="203"/>
        <end position="223"/>
    </location>
</feature>
<feature type="transmembrane region" description="Helical" evidence="8">
    <location>
        <begin position="79"/>
        <end position="99"/>
    </location>
</feature>
<reference evidence="11" key="1">
    <citation type="submission" date="2016-10" db="EMBL/GenBank/DDBJ databases">
        <authorList>
            <person name="Varghese N."/>
            <person name="Submissions S."/>
        </authorList>
    </citation>
    <scope>NUCLEOTIDE SEQUENCE [LARGE SCALE GENOMIC DNA]</scope>
    <source>
        <strain evidence="11">DSM 45501</strain>
    </source>
</reference>
<feature type="domain" description="Major facilitator superfamily (MFS) profile" evidence="9">
    <location>
        <begin position="43"/>
        <end position="424"/>
    </location>
</feature>
<dbReference type="SUPFAM" id="SSF103473">
    <property type="entry name" value="MFS general substrate transporter"/>
    <property type="match status" value="1"/>
</dbReference>
<feature type="transmembrane region" description="Helical" evidence="8">
    <location>
        <begin position="170"/>
        <end position="191"/>
    </location>
</feature>
<keyword evidence="6 8" id="KW-0472">Membrane</keyword>
<feature type="transmembrane region" description="Helical" evidence="8">
    <location>
        <begin position="280"/>
        <end position="300"/>
    </location>
</feature>
<sequence length="517" mass="53359">MRKRLLLCSSFRGQTGVVLFRRFFDEDGSGPRLATGRLATGRTHEVRTAVYLLVVLTAGAYLPSPLYPDYQQAFGFGDLTMTSIYATFALVSAPALLLFGPASDALGPRTVLRAGVLAAALGSCCFALASGPAWLLVGRAAQGTALGAVTGATSALLVERAANRDRLRASTVASMGFVAGTAAGPLVAGVLAQYAPAPRLSPYLVHLALLAVGWCLVSALPAATSRVSRWRPTRPRIPAGIRVSFTTAAASGFLAWTGAGLFLAVVPVVLGRRAGVENPAITGALLCAVLTCSVLIQPLVTRFGPRLAQLLGLGALLSGLVPLALTGGGSLSVTVIAAVATGVGHGLTYSGAGATIDVVAPERQRAGVTSALYIAFYAGAGLPAVAVGLLTRWHDMATAVSWLGAVAASLVPIVVMALLLADRNRRVSRTEFQARTAATYQSFRESRRFGRFGRRDVPAHQDRFEPADTELTRTGAGVGSVASEPNGVEFEPNGAGSESSRAGLESSSADSELSRSG</sequence>
<keyword evidence="3" id="KW-1003">Cell membrane</keyword>
<feature type="transmembrane region" description="Helical" evidence="8">
    <location>
        <begin position="49"/>
        <end position="67"/>
    </location>
</feature>
<dbReference type="InterPro" id="IPR020846">
    <property type="entry name" value="MFS_dom"/>
</dbReference>
<dbReference type="GO" id="GO:0022857">
    <property type="term" value="F:transmembrane transporter activity"/>
    <property type="evidence" value="ECO:0007669"/>
    <property type="project" value="InterPro"/>
</dbReference>
<dbReference type="PANTHER" id="PTHR23517">
    <property type="entry name" value="RESISTANCE PROTEIN MDTM, PUTATIVE-RELATED-RELATED"/>
    <property type="match status" value="1"/>
</dbReference>
<accession>A0A1I6YB08</accession>
<feature type="transmembrane region" description="Helical" evidence="8">
    <location>
        <begin position="399"/>
        <end position="421"/>
    </location>
</feature>
<feature type="transmembrane region" description="Helical" evidence="8">
    <location>
        <begin position="111"/>
        <end position="134"/>
    </location>
</feature>
<evidence type="ECO:0000256" key="2">
    <source>
        <dbReference type="ARBA" id="ARBA00022448"/>
    </source>
</evidence>
<evidence type="ECO:0000256" key="5">
    <source>
        <dbReference type="ARBA" id="ARBA00022989"/>
    </source>
</evidence>
<feature type="transmembrane region" description="Helical" evidence="8">
    <location>
        <begin position="243"/>
        <end position="268"/>
    </location>
</feature>
<dbReference type="STRING" id="995060.SAMN04487904_102369"/>
<dbReference type="AlphaFoldDB" id="A0A1I6YB08"/>
<dbReference type="InterPro" id="IPR036259">
    <property type="entry name" value="MFS_trans_sf"/>
</dbReference>
<name>A0A1I6YB08_9ACTN</name>
<evidence type="ECO:0000259" key="9">
    <source>
        <dbReference type="PROSITE" id="PS50850"/>
    </source>
</evidence>
<dbReference type="PANTHER" id="PTHR23517:SF13">
    <property type="entry name" value="MAJOR FACILITATOR SUPERFAMILY MFS_1"/>
    <property type="match status" value="1"/>
</dbReference>
<evidence type="ECO:0000256" key="4">
    <source>
        <dbReference type="ARBA" id="ARBA00022692"/>
    </source>
</evidence>
<evidence type="ECO:0000313" key="11">
    <source>
        <dbReference type="Proteomes" id="UP000199165"/>
    </source>
</evidence>
<dbReference type="InterPro" id="IPR050171">
    <property type="entry name" value="MFS_Transporters"/>
</dbReference>
<proteinExistence type="predicted"/>
<dbReference type="GO" id="GO:0005886">
    <property type="term" value="C:plasma membrane"/>
    <property type="evidence" value="ECO:0007669"/>
    <property type="project" value="UniProtKB-SubCell"/>
</dbReference>
<dbReference type="PROSITE" id="PS50850">
    <property type="entry name" value="MFS"/>
    <property type="match status" value="1"/>
</dbReference>
<evidence type="ECO:0000256" key="1">
    <source>
        <dbReference type="ARBA" id="ARBA00004651"/>
    </source>
</evidence>
<keyword evidence="2" id="KW-0813">Transport</keyword>
<evidence type="ECO:0000256" key="6">
    <source>
        <dbReference type="ARBA" id="ARBA00023136"/>
    </source>
</evidence>
<feature type="region of interest" description="Disordered" evidence="7">
    <location>
        <begin position="458"/>
        <end position="517"/>
    </location>
</feature>
<feature type="compositionally biased region" description="Low complexity" evidence="7">
    <location>
        <begin position="494"/>
        <end position="517"/>
    </location>
</feature>